<proteinExistence type="predicted"/>
<sequence length="122" mass="13628">MVAEKKIIPIVAAEDAEEMSACAAAEPFALMVLGDSMEPEFVERDIIIIEPEGLATDGSYVLAWLNDEHIFRQLVKHGEKWLLHPLNPSYPDAEISGLEAVRGVIIQKSKPGRRKEAKRYVE</sequence>
<dbReference type="EMBL" id="RCCI01000004">
    <property type="protein sequence ID" value="RLJ67632.1"/>
    <property type="molecule type" value="Genomic_DNA"/>
</dbReference>
<dbReference type="InterPro" id="IPR039418">
    <property type="entry name" value="LexA-like"/>
</dbReference>
<evidence type="ECO:0000313" key="3">
    <source>
        <dbReference type="Proteomes" id="UP000268908"/>
    </source>
</evidence>
<dbReference type="InterPro" id="IPR015927">
    <property type="entry name" value="Peptidase_S24_S26A/B/C"/>
</dbReference>
<evidence type="ECO:0000313" key="2">
    <source>
        <dbReference type="EMBL" id="RLJ67632.1"/>
    </source>
</evidence>
<evidence type="ECO:0000259" key="1">
    <source>
        <dbReference type="Pfam" id="PF00717"/>
    </source>
</evidence>
<dbReference type="Proteomes" id="UP000268908">
    <property type="component" value="Unassembled WGS sequence"/>
</dbReference>
<dbReference type="RefSeq" id="WP_121239610.1">
    <property type="nucleotide sequence ID" value="NZ_BHVV01000001.1"/>
</dbReference>
<protein>
    <submittedName>
        <fullName evidence="2">Peptidase S24-like protein</fullName>
    </submittedName>
</protein>
<dbReference type="OrthoDB" id="9021722at2"/>
<dbReference type="SUPFAM" id="SSF51306">
    <property type="entry name" value="LexA/Signal peptidase"/>
    <property type="match status" value="1"/>
</dbReference>
<dbReference type="Pfam" id="PF00717">
    <property type="entry name" value="Peptidase_S24"/>
    <property type="match status" value="1"/>
</dbReference>
<dbReference type="Gene3D" id="2.10.109.10">
    <property type="entry name" value="Umud Fragment, subunit A"/>
    <property type="match status" value="1"/>
</dbReference>
<comment type="caution">
    <text evidence="2">The sequence shown here is derived from an EMBL/GenBank/DDBJ whole genome shotgun (WGS) entry which is preliminary data.</text>
</comment>
<dbReference type="CDD" id="cd06529">
    <property type="entry name" value="S24_LexA-like"/>
    <property type="match status" value="1"/>
</dbReference>
<gene>
    <name evidence="2" type="ORF">DFR35_0181</name>
</gene>
<organism evidence="2 3">
    <name type="scientific">Sulfurisoma sediminicola</name>
    <dbReference type="NCBI Taxonomy" id="1381557"/>
    <lineage>
        <taxon>Bacteria</taxon>
        <taxon>Pseudomonadati</taxon>
        <taxon>Pseudomonadota</taxon>
        <taxon>Betaproteobacteria</taxon>
        <taxon>Nitrosomonadales</taxon>
        <taxon>Sterolibacteriaceae</taxon>
        <taxon>Sulfurisoma</taxon>
    </lineage>
</organism>
<feature type="domain" description="Peptidase S24/S26A/S26B/S26C" evidence="1">
    <location>
        <begin position="24"/>
        <end position="97"/>
    </location>
</feature>
<dbReference type="AlphaFoldDB" id="A0A497XID4"/>
<name>A0A497XID4_9PROT</name>
<reference evidence="2 3" key="1">
    <citation type="submission" date="2018-10" db="EMBL/GenBank/DDBJ databases">
        <title>Genomic Encyclopedia of Type Strains, Phase IV (KMG-IV): sequencing the most valuable type-strain genomes for metagenomic binning, comparative biology and taxonomic classification.</title>
        <authorList>
            <person name="Goeker M."/>
        </authorList>
    </citation>
    <scope>NUCLEOTIDE SEQUENCE [LARGE SCALE GENOMIC DNA]</scope>
    <source>
        <strain evidence="2 3">DSM 26916</strain>
    </source>
</reference>
<dbReference type="InterPro" id="IPR036286">
    <property type="entry name" value="LexA/Signal_pep-like_sf"/>
</dbReference>
<accession>A0A497XID4</accession>
<keyword evidence="3" id="KW-1185">Reference proteome</keyword>